<reference evidence="3" key="2">
    <citation type="submission" date="2015-07" db="EMBL/GenBank/DDBJ databases">
        <title>Contrasting host-pathogen interactions and genome evolution in two generalist and specialist microsporidian pathogens of mosquitoes.</title>
        <authorList>
            <consortium name="The Broad Institute Genomics Platform"/>
            <consortium name="The Broad Institute Genome Sequencing Center for Infectious Disease"/>
            <person name="Cuomo C.A."/>
            <person name="Sanscrainte N.D."/>
            <person name="Goldberg J.M."/>
            <person name="Heiman D."/>
            <person name="Young S."/>
            <person name="Zeng Q."/>
            <person name="Becnel J.J."/>
            <person name="Birren B.W."/>
        </authorList>
    </citation>
    <scope>NUCLEOTIDE SEQUENCE [LARGE SCALE GENOMIC DNA]</scope>
    <source>
        <strain evidence="3">USNM 41457</strain>
    </source>
</reference>
<dbReference type="InParanoid" id="J9DLG1"/>
<keyword evidence="3" id="KW-1185">Reference proteome</keyword>
<evidence type="ECO:0000313" key="3">
    <source>
        <dbReference type="Proteomes" id="UP000003163"/>
    </source>
</evidence>
<gene>
    <name evidence="2" type="ORF">EDEG_02195</name>
</gene>
<evidence type="ECO:0000256" key="1">
    <source>
        <dbReference type="SAM" id="MobiDB-lite"/>
    </source>
</evidence>
<dbReference type="Proteomes" id="UP000003163">
    <property type="component" value="Unassembled WGS sequence"/>
</dbReference>
<dbReference type="AlphaFoldDB" id="J9DLG1"/>
<sequence>MQSNNRNKSTRLESSLKECENTIFEDLGASTTEEINNVVLTVSRVLVIVDDKSENEYYIEIETDYYKIVTRNMISKKMIVTFSKFVLLSRQNIIKKDDFDLVVVRVGKVLEEFRTAFKFFYYSGDLCEYRPLVFSFLRDVGCDDFVHLNSKIYDKSKIEGCCEIENLKFGNKYFNIVLVHERSRKIEEYLFYKNRLFLLKVLCEYKCFVINEDFKSNIDVNGDRIGVINSNYNFRDNNNICSKSNSICSNNNIDGENVIDVENYNILSKMDFVLNNKLSYKQILSLIKKIRNLEKISFEFALFCLKKYFKNEYDENSDDILVLSEIYDKEVLFYNNSLKEELIEDLLKDQIDRNSLINDNDINFIDNIKFSDSKDNSNSKDKDKDNGNNDNYTGNSKDNDNSIDKNNSNAKFCTEDIDNTTESIEKKTNCNQSQAKKMCSVENDNKKSKLCSSEDCSKNIKNTLDSYDKKNEKNTLKEKHSLFLDFKNICEKRTDKKGFIKNTGNIGNTKKNNFDAKITTNESVKNFKGTFFNVKNNNCGILHDNYVETLSIFERKFKKTLEIIEKYKYCVIYIATESDLVVDFLIAQSDDSCVIKKMSSSIKSRDTNNCVLIVYDFIEEDNKLDFDLNLFNSNNRSLFYKKN</sequence>
<feature type="compositionally biased region" description="Basic and acidic residues" evidence="1">
    <location>
        <begin position="374"/>
        <end position="387"/>
    </location>
</feature>
<reference evidence="2 3" key="1">
    <citation type="submission" date="2011-08" db="EMBL/GenBank/DDBJ databases">
        <authorList>
            <person name="Liu Z.J."/>
            <person name="Shi F.L."/>
            <person name="Lu J.Q."/>
            <person name="Li M."/>
            <person name="Wang Z.L."/>
        </authorList>
    </citation>
    <scope>NUCLEOTIDE SEQUENCE [LARGE SCALE GENOMIC DNA]</scope>
    <source>
        <strain evidence="2 3">USNM 41457</strain>
    </source>
</reference>
<accession>J9DLG1</accession>
<organism evidence="2 3">
    <name type="scientific">Edhazardia aedis (strain USNM 41457)</name>
    <name type="common">Microsporidian parasite</name>
    <dbReference type="NCBI Taxonomy" id="1003232"/>
    <lineage>
        <taxon>Eukaryota</taxon>
        <taxon>Fungi</taxon>
        <taxon>Fungi incertae sedis</taxon>
        <taxon>Microsporidia</taxon>
        <taxon>Edhazardia</taxon>
    </lineage>
</organism>
<protein>
    <submittedName>
        <fullName evidence="2">Uncharacterized protein</fullName>
    </submittedName>
</protein>
<name>J9DLG1_EDHAE</name>
<feature type="region of interest" description="Disordered" evidence="1">
    <location>
        <begin position="374"/>
        <end position="404"/>
    </location>
</feature>
<dbReference type="EMBL" id="AFBI03000037">
    <property type="protein sequence ID" value="EJW03430.1"/>
    <property type="molecule type" value="Genomic_DNA"/>
</dbReference>
<comment type="caution">
    <text evidence="2">The sequence shown here is derived from an EMBL/GenBank/DDBJ whole genome shotgun (WGS) entry which is preliminary data.</text>
</comment>
<dbReference type="VEuPathDB" id="MicrosporidiaDB:EDEG_02195"/>
<evidence type="ECO:0000313" key="2">
    <source>
        <dbReference type="EMBL" id="EJW03430.1"/>
    </source>
</evidence>
<dbReference type="HOGENOM" id="CLU_425793_0_0_1"/>
<proteinExistence type="predicted"/>